<feature type="binding site" evidence="15">
    <location>
        <begin position="227"/>
        <end position="230"/>
    </location>
    <ligand>
        <name>substrate</name>
    </ligand>
</feature>
<dbReference type="RefSeq" id="XP_019638637.1">
    <property type="nucleotide sequence ID" value="XM_019783078.1"/>
</dbReference>
<evidence type="ECO:0000256" key="9">
    <source>
        <dbReference type="ARBA" id="ARBA00029701"/>
    </source>
</evidence>
<dbReference type="GO" id="GO:0006508">
    <property type="term" value="P:proteolysis"/>
    <property type="evidence" value="ECO:0007669"/>
    <property type="project" value="UniProtKB-KW"/>
</dbReference>
<evidence type="ECO:0000313" key="18">
    <source>
        <dbReference type="RefSeq" id="XP_019638637.1"/>
    </source>
</evidence>
<dbReference type="FunFam" id="3.60.20.30:FF:000001">
    <property type="entry name" value="Isoaspartyl peptidase/L-asparaginase"/>
    <property type="match status" value="1"/>
</dbReference>
<dbReference type="EC" id="3.5.1.1" evidence="4"/>
<proteinExistence type="inferred from homology"/>
<evidence type="ECO:0000256" key="5">
    <source>
        <dbReference type="ARBA" id="ARBA00022280"/>
    </source>
</evidence>
<sequence length="319" mass="33234">MAATATTTPTIVVHGGAWSIPDDIAEASQAGVKTAAEAGYKVLTTSGGSALDAVETAVRILEDDVVFDAGTGSVLNSAGDVEMDAIIMDGRSLRAGSVACVQNIAHPISLARQVMEKTDHTMIAGVGANLFSKELGIPQVPTDQLVTDDARKQWEEYHKYKRAVNELFDSQLGHDTVGAVAVDSEGNVACATSTGGITAKRVGRVGDSPVIGCGAYADNETGAVSCTGHGEAIMSVTLARTVTFNMEQGASAQAAADKSIAYMKQRVDGTGGVIVVSREGQTGVSFNTRRMPWAVVRDGTIRFGMNPGENFQNEFTNSS</sequence>
<evidence type="ECO:0000256" key="14">
    <source>
        <dbReference type="PIRSR" id="PIRSR600246-1"/>
    </source>
</evidence>
<dbReference type="Gene3D" id="3.60.20.30">
    <property type="entry name" value="(Glycosyl)asparaginase"/>
    <property type="match status" value="1"/>
</dbReference>
<dbReference type="PANTHER" id="PTHR10188:SF43">
    <property type="entry name" value="ASPARAGINASE (EUROFUNG)"/>
    <property type="match status" value="1"/>
</dbReference>
<dbReference type="Pfam" id="PF01112">
    <property type="entry name" value="Asparaginase_2"/>
    <property type="match status" value="1"/>
</dbReference>
<evidence type="ECO:0000256" key="10">
    <source>
        <dbReference type="ARBA" id="ARBA00029780"/>
    </source>
</evidence>
<evidence type="ECO:0000256" key="7">
    <source>
        <dbReference type="ARBA" id="ARBA00022801"/>
    </source>
</evidence>
<keyword evidence="7" id="KW-0378">Hydrolase</keyword>
<evidence type="ECO:0000313" key="17">
    <source>
        <dbReference type="Proteomes" id="UP000515135"/>
    </source>
</evidence>
<dbReference type="InterPro" id="IPR033844">
    <property type="entry name" value="ASRGL1_meta"/>
</dbReference>
<evidence type="ECO:0000256" key="16">
    <source>
        <dbReference type="PIRSR" id="PIRSR600246-3"/>
    </source>
</evidence>
<dbReference type="GO" id="GO:0004067">
    <property type="term" value="F:asparaginase activity"/>
    <property type="evidence" value="ECO:0007669"/>
    <property type="project" value="UniProtKB-EC"/>
</dbReference>
<gene>
    <name evidence="18" type="primary">LOC109480777</name>
</gene>
<protein>
    <recommendedName>
        <fullName evidence="5">Isoaspartyl peptidase/L-asparaginase</fullName>
        <ecNumber evidence="3">3.4.19.5</ecNumber>
        <ecNumber evidence="4">3.5.1.1</ecNumber>
    </recommendedName>
    <alternativeName>
        <fullName evidence="9">Asparaginase-like protein 1</fullName>
    </alternativeName>
    <alternativeName>
        <fullName evidence="12">Beta-aspartyl-peptidase</fullName>
    </alternativeName>
    <alternativeName>
        <fullName evidence="10">Isoaspartyl dipeptidase</fullName>
    </alternativeName>
    <alternativeName>
        <fullName evidence="11">L-asparagine amidohydrolase</fullName>
    </alternativeName>
</protein>
<evidence type="ECO:0000256" key="13">
    <source>
        <dbReference type="ARBA" id="ARBA00049366"/>
    </source>
</evidence>
<organism evidence="17 18">
    <name type="scientific">Branchiostoma belcheri</name>
    <name type="common">Amphioxus</name>
    <dbReference type="NCBI Taxonomy" id="7741"/>
    <lineage>
        <taxon>Eukaryota</taxon>
        <taxon>Metazoa</taxon>
        <taxon>Chordata</taxon>
        <taxon>Cephalochordata</taxon>
        <taxon>Leptocardii</taxon>
        <taxon>Amphioxiformes</taxon>
        <taxon>Branchiostomatidae</taxon>
        <taxon>Branchiostoma</taxon>
    </lineage>
</organism>
<keyword evidence="17" id="KW-1185">Reference proteome</keyword>
<dbReference type="InterPro" id="IPR000246">
    <property type="entry name" value="Peptidase_T2"/>
</dbReference>
<comment type="catalytic activity">
    <reaction evidence="13">
        <text>L-asparagine + H2O = L-aspartate + NH4(+)</text>
        <dbReference type="Rhea" id="RHEA:21016"/>
        <dbReference type="ChEBI" id="CHEBI:15377"/>
        <dbReference type="ChEBI" id="CHEBI:28938"/>
        <dbReference type="ChEBI" id="CHEBI:29991"/>
        <dbReference type="ChEBI" id="CHEBI:58048"/>
        <dbReference type="EC" id="3.5.1.1"/>
    </reaction>
</comment>
<name>A0A6P5A5W5_BRABE</name>
<dbReference type="GeneID" id="109480777"/>
<evidence type="ECO:0000256" key="3">
    <source>
        <dbReference type="ARBA" id="ARBA00012879"/>
    </source>
</evidence>
<dbReference type="Proteomes" id="UP000515135">
    <property type="component" value="Unplaced"/>
</dbReference>
<feature type="site" description="Cleavage; by autolysis" evidence="16">
    <location>
        <begin position="175"/>
        <end position="176"/>
    </location>
</feature>
<evidence type="ECO:0000256" key="1">
    <source>
        <dbReference type="ARBA" id="ARBA00000306"/>
    </source>
</evidence>
<evidence type="ECO:0000256" key="11">
    <source>
        <dbReference type="ARBA" id="ARBA00030414"/>
    </source>
</evidence>
<keyword evidence="8" id="KW-0068">Autocatalytic cleavage</keyword>
<reference evidence="18" key="1">
    <citation type="submission" date="2025-08" db="UniProtKB">
        <authorList>
            <consortium name="RefSeq"/>
        </authorList>
    </citation>
    <scope>IDENTIFICATION</scope>
    <source>
        <tissue evidence="18">Gonad</tissue>
    </source>
</reference>
<evidence type="ECO:0000256" key="4">
    <source>
        <dbReference type="ARBA" id="ARBA00012920"/>
    </source>
</evidence>
<evidence type="ECO:0000256" key="12">
    <source>
        <dbReference type="ARBA" id="ARBA00030667"/>
    </source>
</evidence>
<dbReference type="EC" id="3.4.19.5" evidence="3"/>
<evidence type="ECO:0000256" key="15">
    <source>
        <dbReference type="PIRSR" id="PIRSR600246-2"/>
    </source>
</evidence>
<dbReference type="GO" id="GO:0033345">
    <property type="term" value="P:L-asparagine catabolic process via L-aspartate"/>
    <property type="evidence" value="ECO:0007669"/>
    <property type="project" value="TreeGrafter"/>
</dbReference>
<dbReference type="OrthoDB" id="2262349at2759"/>
<dbReference type="GO" id="GO:0005737">
    <property type="term" value="C:cytoplasm"/>
    <property type="evidence" value="ECO:0007669"/>
    <property type="project" value="TreeGrafter"/>
</dbReference>
<evidence type="ECO:0000256" key="8">
    <source>
        <dbReference type="ARBA" id="ARBA00022813"/>
    </source>
</evidence>
<dbReference type="PANTHER" id="PTHR10188">
    <property type="entry name" value="L-ASPARAGINASE"/>
    <property type="match status" value="1"/>
</dbReference>
<dbReference type="SUPFAM" id="SSF56235">
    <property type="entry name" value="N-terminal nucleophile aminohydrolases (Ntn hydrolases)"/>
    <property type="match status" value="1"/>
</dbReference>
<accession>A0A6P5A5W5</accession>
<keyword evidence="6" id="KW-0645">Protease</keyword>
<comment type="catalytic activity">
    <reaction evidence="1">
        <text>Cleavage of a beta-linked Asp residue from the N-terminus of a polypeptide.</text>
        <dbReference type="EC" id="3.4.19.5"/>
    </reaction>
</comment>
<dbReference type="GO" id="GO:0008798">
    <property type="term" value="F:beta-aspartyl-peptidase activity"/>
    <property type="evidence" value="ECO:0007669"/>
    <property type="project" value="UniProtKB-EC"/>
</dbReference>
<feature type="active site" description="Nucleophile" evidence="14">
    <location>
        <position position="176"/>
    </location>
</feature>
<feature type="binding site" evidence="15">
    <location>
        <begin position="204"/>
        <end position="207"/>
    </location>
    <ligand>
        <name>substrate</name>
    </ligand>
</feature>
<dbReference type="CDD" id="cd04702">
    <property type="entry name" value="ASRGL1_like"/>
    <property type="match status" value="1"/>
</dbReference>
<comment type="similarity">
    <text evidence="2">Belongs to the Ntn-hydrolase family.</text>
</comment>
<evidence type="ECO:0000256" key="2">
    <source>
        <dbReference type="ARBA" id="ARBA00010872"/>
    </source>
</evidence>
<dbReference type="AlphaFoldDB" id="A0A6P5A5W5"/>
<dbReference type="InterPro" id="IPR029055">
    <property type="entry name" value="Ntn_hydrolases_N"/>
</dbReference>
<evidence type="ECO:0000256" key="6">
    <source>
        <dbReference type="ARBA" id="ARBA00022670"/>
    </source>
</evidence>